<gene>
    <name evidence="9" type="ORF">GCM10022236_46390</name>
</gene>
<dbReference type="InterPro" id="IPR013126">
    <property type="entry name" value="Hsp_70_fam"/>
</dbReference>
<dbReference type="Gene3D" id="2.120.10.30">
    <property type="entry name" value="TolB, C-terminal domain"/>
    <property type="match status" value="1"/>
</dbReference>
<dbReference type="InterPro" id="IPR043129">
    <property type="entry name" value="ATPase_NBD"/>
</dbReference>
<name>A0ABP7AS75_9ACTN</name>
<evidence type="ECO:0000256" key="7">
    <source>
        <dbReference type="SAM" id="MobiDB-lite"/>
    </source>
</evidence>
<dbReference type="Gene3D" id="3.90.640.10">
    <property type="entry name" value="Actin, Chain A, domain 4"/>
    <property type="match status" value="1"/>
</dbReference>
<feature type="transmembrane region" description="Helical" evidence="8">
    <location>
        <begin position="430"/>
        <end position="449"/>
    </location>
</feature>
<feature type="compositionally biased region" description="Low complexity" evidence="7">
    <location>
        <begin position="466"/>
        <end position="475"/>
    </location>
</feature>
<dbReference type="Pfam" id="PF00012">
    <property type="entry name" value="HSP70"/>
    <property type="match status" value="2"/>
</dbReference>
<keyword evidence="8" id="KW-0812">Transmembrane</keyword>
<evidence type="ECO:0000313" key="10">
    <source>
        <dbReference type="Proteomes" id="UP001501490"/>
    </source>
</evidence>
<dbReference type="InterPro" id="IPR018181">
    <property type="entry name" value="Heat_shock_70_CS"/>
</dbReference>
<comment type="caution">
    <text evidence="9">The sequence shown here is derived from an EMBL/GenBank/DDBJ whole genome shotgun (WGS) entry which is preliminary data.</text>
</comment>
<keyword evidence="5" id="KW-0143">Chaperone</keyword>
<dbReference type="Pfam" id="PF07676">
    <property type="entry name" value="PD40"/>
    <property type="match status" value="2"/>
</dbReference>
<evidence type="ECO:0000256" key="2">
    <source>
        <dbReference type="ARBA" id="ARBA00022741"/>
    </source>
</evidence>
<dbReference type="SUPFAM" id="SSF82171">
    <property type="entry name" value="DPP6 N-terminal domain-like"/>
    <property type="match status" value="1"/>
</dbReference>
<dbReference type="EMBL" id="BAABAB010000049">
    <property type="protein sequence ID" value="GAA3638702.1"/>
    <property type="molecule type" value="Genomic_DNA"/>
</dbReference>
<evidence type="ECO:0000313" key="9">
    <source>
        <dbReference type="EMBL" id="GAA3638702.1"/>
    </source>
</evidence>
<reference evidence="10" key="1">
    <citation type="journal article" date="2019" name="Int. J. Syst. Evol. Microbiol.">
        <title>The Global Catalogue of Microorganisms (GCM) 10K type strain sequencing project: providing services to taxonomists for standard genome sequencing and annotation.</title>
        <authorList>
            <consortium name="The Broad Institute Genomics Platform"/>
            <consortium name="The Broad Institute Genome Sequencing Center for Infectious Disease"/>
            <person name="Wu L."/>
            <person name="Ma J."/>
        </authorList>
    </citation>
    <scope>NUCLEOTIDE SEQUENCE [LARGE SCALE GENOMIC DNA]</scope>
    <source>
        <strain evidence="10">JCM 16929</strain>
    </source>
</reference>
<dbReference type="PROSITE" id="PS01036">
    <property type="entry name" value="HSP70_3"/>
    <property type="match status" value="1"/>
</dbReference>
<evidence type="ECO:0000256" key="4">
    <source>
        <dbReference type="ARBA" id="ARBA00023016"/>
    </source>
</evidence>
<dbReference type="SUPFAM" id="SSF53067">
    <property type="entry name" value="Actin-like ATPase domain"/>
    <property type="match status" value="2"/>
</dbReference>
<protein>
    <recommendedName>
        <fullName evidence="11">Hsp70 family protein</fullName>
    </recommendedName>
</protein>
<evidence type="ECO:0000256" key="8">
    <source>
        <dbReference type="SAM" id="Phobius"/>
    </source>
</evidence>
<feature type="compositionally biased region" description="Pro residues" evidence="7">
    <location>
        <begin position="381"/>
        <end position="390"/>
    </location>
</feature>
<comment type="similarity">
    <text evidence="1 6">Belongs to the heat shock protein 70 family.</text>
</comment>
<keyword evidence="10" id="KW-1185">Reference proteome</keyword>
<evidence type="ECO:0000256" key="5">
    <source>
        <dbReference type="ARBA" id="ARBA00023186"/>
    </source>
</evidence>
<proteinExistence type="inferred from homology"/>
<dbReference type="InterPro" id="IPR011042">
    <property type="entry name" value="6-blade_b-propeller_TolB-like"/>
</dbReference>
<dbReference type="PANTHER" id="PTHR19375">
    <property type="entry name" value="HEAT SHOCK PROTEIN 70KDA"/>
    <property type="match status" value="1"/>
</dbReference>
<dbReference type="PRINTS" id="PR00301">
    <property type="entry name" value="HEATSHOCK70"/>
</dbReference>
<dbReference type="Proteomes" id="UP001501490">
    <property type="component" value="Unassembled WGS sequence"/>
</dbReference>
<keyword evidence="4" id="KW-0346">Stress response</keyword>
<sequence>MGYRLGIDLGTTFTAAAYLDDQQPRMVELGYRHVSMPSVLLVADGGEVLIGEAAERRAAAEPERVVREFKRRLGDGVPMMVAGRAFSATELQTMLLRWVLDFAAQRLEPPCERVVITHPADWSGFKLGLIRTAAADAGVPDAVLCPEPVAAAIAYAARRKVPVGSELAVYDLGGGTFDAAVLRRTVSGFEILGSPLGIEHLGGSDFDEMIFAETLTRLGIGELDGEDPPVARALAALRRECIEAKEALSTDVSTEITSMLPGAMRTIRLTRGELDELIRPSVDQTIETTRRALRLAGVADAELDCVVLVGGSSRIPLVTERLTRELGVPIALDTYPKNDIALGAVLYADQARAVAAGPVPPAGEIDRPEPEPVSRQAAAPEPAPVDPAPAPIEVPAVAAEPPVDPTELPVEAPLDVAPAAARTSRRRRRVVLVVGAIVLALAAGAGIAVQRWGSERATGESPATGASVDASTAATPAPPDPARYGLPVGPPISDDQLVVPVTTTSGATTRLLLVDTVRPGSERDLGAIGGGDKFGIGLSLDRRTLSYIDAAENAVRAMPASGGDGKLLFRSPAGCGRIRHASWSPTDLQTFVLECEPSGGPKRLVVVGLDGAIRRELDSGQPQAGDPTISPDGRSVAFWGSSTLSDGDGGSLFVLPLAGTGTPRAVTSSGPGIDADPSWSPDGASLAFRRQVNSSPVDDDVMVVPIGGGTARSLLSGPTREEKPSWAPGGTAVVAVSNRGSDGKPSTKQRLLRLDAGGGEPVALGAEHHHVSTPTWWRR</sequence>
<dbReference type="InterPro" id="IPR011659">
    <property type="entry name" value="WD40"/>
</dbReference>
<organism evidence="9 10">
    <name type="scientific">Microlunatus ginsengisoli</name>
    <dbReference type="NCBI Taxonomy" id="363863"/>
    <lineage>
        <taxon>Bacteria</taxon>
        <taxon>Bacillati</taxon>
        <taxon>Actinomycetota</taxon>
        <taxon>Actinomycetes</taxon>
        <taxon>Propionibacteriales</taxon>
        <taxon>Propionibacteriaceae</taxon>
        <taxon>Microlunatus</taxon>
    </lineage>
</organism>
<dbReference type="RefSeq" id="WP_344809078.1">
    <property type="nucleotide sequence ID" value="NZ_BAABAB010000049.1"/>
</dbReference>
<evidence type="ECO:0008006" key="11">
    <source>
        <dbReference type="Google" id="ProtNLM"/>
    </source>
</evidence>
<feature type="region of interest" description="Disordered" evidence="7">
    <location>
        <begin position="358"/>
        <end position="390"/>
    </location>
</feature>
<evidence type="ECO:0000256" key="3">
    <source>
        <dbReference type="ARBA" id="ARBA00022840"/>
    </source>
</evidence>
<keyword evidence="3 6" id="KW-0067">ATP-binding</keyword>
<dbReference type="Gene3D" id="3.30.420.40">
    <property type="match status" value="2"/>
</dbReference>
<keyword evidence="8" id="KW-1133">Transmembrane helix</keyword>
<keyword evidence="2 6" id="KW-0547">Nucleotide-binding</keyword>
<keyword evidence="8" id="KW-0472">Membrane</keyword>
<accession>A0ABP7AS75</accession>
<feature type="region of interest" description="Disordered" evidence="7">
    <location>
        <begin position="457"/>
        <end position="484"/>
    </location>
</feature>
<evidence type="ECO:0000256" key="6">
    <source>
        <dbReference type="RuleBase" id="RU003322"/>
    </source>
</evidence>
<evidence type="ECO:0000256" key="1">
    <source>
        <dbReference type="ARBA" id="ARBA00007381"/>
    </source>
</evidence>